<proteinExistence type="predicted"/>
<name>A0A2S9INS4_9HYPH</name>
<evidence type="ECO:0000313" key="2">
    <source>
        <dbReference type="Proteomes" id="UP000239434"/>
    </source>
</evidence>
<dbReference type="Proteomes" id="UP000239434">
    <property type="component" value="Unassembled WGS sequence"/>
</dbReference>
<accession>A0A2S9INS4</accession>
<organism evidence="1 2">
    <name type="scientific">Phyllobacterium phragmitis</name>
    <dbReference type="NCBI Taxonomy" id="2670329"/>
    <lineage>
        <taxon>Bacteria</taxon>
        <taxon>Pseudomonadati</taxon>
        <taxon>Pseudomonadota</taxon>
        <taxon>Alphaproteobacteria</taxon>
        <taxon>Hyphomicrobiales</taxon>
        <taxon>Phyllobacteriaceae</taxon>
        <taxon>Phyllobacterium</taxon>
    </lineage>
</organism>
<dbReference type="EMBL" id="PVBR01000013">
    <property type="protein sequence ID" value="PRD42173.1"/>
    <property type="molecule type" value="Genomic_DNA"/>
</dbReference>
<dbReference type="RefSeq" id="WP_105743137.1">
    <property type="nucleotide sequence ID" value="NZ_PVBR01000013.1"/>
</dbReference>
<protein>
    <submittedName>
        <fullName evidence="1">Uncharacterized protein</fullName>
    </submittedName>
</protein>
<sequence>MADQKYAVANGVFKLLKDMGDGTHAEVVATETAGGGGAGASNITEVGGNTVTDSLPISGKDGSTIASDANPIPVEIAGGAPFAPNASGTVNIAATNASANVALSSVQDGQVMVTNGAGGDLSFIEFGDGTVAATVTTGTPVNPGTSVVFSVTAAHTHMAAISAGTSTVYATTGKGT</sequence>
<comment type="caution">
    <text evidence="1">The sequence shown here is derived from an EMBL/GenBank/DDBJ whole genome shotgun (WGS) entry which is preliminary data.</text>
</comment>
<gene>
    <name evidence="1" type="ORF">C5748_17050</name>
</gene>
<reference evidence="1 2" key="1">
    <citation type="submission" date="2018-02" db="EMBL/GenBank/DDBJ databases">
        <title>The draft genome of Phyllobacterium sp. 1N-3.</title>
        <authorList>
            <person name="Liu L."/>
            <person name="Li L."/>
            <person name="Zhang X."/>
            <person name="Wang T."/>
            <person name="Liang L."/>
        </authorList>
    </citation>
    <scope>NUCLEOTIDE SEQUENCE [LARGE SCALE GENOMIC DNA]</scope>
    <source>
        <strain evidence="1 2">1N-3</strain>
    </source>
</reference>
<dbReference type="AlphaFoldDB" id="A0A2S9INS4"/>
<evidence type="ECO:0000313" key="1">
    <source>
        <dbReference type="EMBL" id="PRD42173.1"/>
    </source>
</evidence>
<keyword evidence="2" id="KW-1185">Reference proteome</keyword>